<dbReference type="CDD" id="cd16454">
    <property type="entry name" value="RING-H2_PA-TM-RING"/>
    <property type="match status" value="1"/>
</dbReference>
<protein>
    <submittedName>
        <fullName evidence="9">Radial spoke head 1-like</fullName>
    </submittedName>
</protein>
<evidence type="ECO:0000256" key="5">
    <source>
        <dbReference type="PROSITE-ProRule" id="PRU00175"/>
    </source>
</evidence>
<evidence type="ECO:0000256" key="6">
    <source>
        <dbReference type="SAM" id="MobiDB-lite"/>
    </source>
</evidence>
<reference evidence="9 10" key="1">
    <citation type="submission" date="2016-02" db="EMBL/GenBank/DDBJ databases">
        <title>Genome analysis of coral dinoflagellate symbionts highlights evolutionary adaptations to a symbiotic lifestyle.</title>
        <authorList>
            <person name="Aranda M."/>
            <person name="Li Y."/>
            <person name="Liew Y.J."/>
            <person name="Baumgarten S."/>
            <person name="Simakov O."/>
            <person name="Wilson M."/>
            <person name="Piel J."/>
            <person name="Ashoor H."/>
            <person name="Bougouffa S."/>
            <person name="Bajic V.B."/>
            <person name="Ryu T."/>
            <person name="Ravasi T."/>
            <person name="Bayer T."/>
            <person name="Micklem G."/>
            <person name="Kim H."/>
            <person name="Bhak J."/>
            <person name="Lajeunesse T.C."/>
            <person name="Voolstra C.R."/>
        </authorList>
    </citation>
    <scope>NUCLEOTIDE SEQUENCE [LARGE SCALE GENOMIC DNA]</scope>
    <source>
        <strain evidence="9 10">CCMP2467</strain>
    </source>
</reference>
<evidence type="ECO:0000256" key="2">
    <source>
        <dbReference type="ARBA" id="ARBA00022737"/>
    </source>
</evidence>
<evidence type="ECO:0000259" key="8">
    <source>
        <dbReference type="PROSITE" id="PS50089"/>
    </source>
</evidence>
<evidence type="ECO:0000256" key="1">
    <source>
        <dbReference type="ARBA" id="ARBA00022723"/>
    </source>
</evidence>
<dbReference type="OrthoDB" id="8062037at2759"/>
<keyword evidence="4" id="KW-0862">Zinc</keyword>
<dbReference type="Pfam" id="PF02493">
    <property type="entry name" value="MORN"/>
    <property type="match status" value="4"/>
</dbReference>
<dbReference type="SMART" id="SM00698">
    <property type="entry name" value="MORN"/>
    <property type="match status" value="4"/>
</dbReference>
<dbReference type="PROSITE" id="PS50089">
    <property type="entry name" value="ZF_RING_2"/>
    <property type="match status" value="1"/>
</dbReference>
<evidence type="ECO:0000256" key="4">
    <source>
        <dbReference type="ARBA" id="ARBA00022833"/>
    </source>
</evidence>
<proteinExistence type="predicted"/>
<keyword evidence="1" id="KW-0479">Metal-binding</keyword>
<dbReference type="Proteomes" id="UP000186817">
    <property type="component" value="Unassembled WGS sequence"/>
</dbReference>
<dbReference type="GO" id="GO:0008270">
    <property type="term" value="F:zinc ion binding"/>
    <property type="evidence" value="ECO:0007669"/>
    <property type="project" value="UniProtKB-KW"/>
</dbReference>
<dbReference type="PANTHER" id="PTHR43215:SF14">
    <property type="entry name" value="RADIAL SPOKE HEAD 1 HOMOLOG"/>
    <property type="match status" value="1"/>
</dbReference>
<organism evidence="9 10">
    <name type="scientific">Symbiodinium microadriaticum</name>
    <name type="common">Dinoflagellate</name>
    <name type="synonym">Zooxanthella microadriatica</name>
    <dbReference type="NCBI Taxonomy" id="2951"/>
    <lineage>
        <taxon>Eukaryota</taxon>
        <taxon>Sar</taxon>
        <taxon>Alveolata</taxon>
        <taxon>Dinophyceae</taxon>
        <taxon>Suessiales</taxon>
        <taxon>Symbiodiniaceae</taxon>
        <taxon>Symbiodinium</taxon>
    </lineage>
</organism>
<keyword evidence="7" id="KW-1133">Transmembrane helix</keyword>
<dbReference type="SMART" id="SM00744">
    <property type="entry name" value="RINGv"/>
    <property type="match status" value="1"/>
</dbReference>
<evidence type="ECO:0000313" key="9">
    <source>
        <dbReference type="EMBL" id="OLQ04827.1"/>
    </source>
</evidence>
<feature type="transmembrane region" description="Helical" evidence="7">
    <location>
        <begin position="185"/>
        <end position="205"/>
    </location>
</feature>
<dbReference type="InterPro" id="IPR003409">
    <property type="entry name" value="MORN"/>
</dbReference>
<evidence type="ECO:0000256" key="7">
    <source>
        <dbReference type="SAM" id="Phobius"/>
    </source>
</evidence>
<dbReference type="InterPro" id="IPR001841">
    <property type="entry name" value="Znf_RING"/>
</dbReference>
<comment type="caution">
    <text evidence="9">The sequence shown here is derived from an EMBL/GenBank/DDBJ whole genome shotgun (WGS) entry which is preliminary data.</text>
</comment>
<dbReference type="EMBL" id="LSRX01000200">
    <property type="protein sequence ID" value="OLQ04827.1"/>
    <property type="molecule type" value="Genomic_DNA"/>
</dbReference>
<feature type="transmembrane region" description="Helical" evidence="7">
    <location>
        <begin position="144"/>
        <end position="164"/>
    </location>
</feature>
<evidence type="ECO:0000313" key="10">
    <source>
        <dbReference type="Proteomes" id="UP000186817"/>
    </source>
</evidence>
<keyword evidence="7" id="KW-0812">Transmembrane</keyword>
<dbReference type="PANTHER" id="PTHR43215">
    <property type="entry name" value="RADIAL SPOKE HEAD 1 HOMOLOG"/>
    <property type="match status" value="1"/>
</dbReference>
<feature type="compositionally biased region" description="Low complexity" evidence="6">
    <location>
        <begin position="51"/>
        <end position="66"/>
    </location>
</feature>
<feature type="domain" description="RING-type" evidence="8">
    <location>
        <begin position="296"/>
        <end position="337"/>
    </location>
</feature>
<name>A0A1Q9EBP5_SYMMI</name>
<accession>A0A1Q9EBP5</accession>
<evidence type="ECO:0000256" key="3">
    <source>
        <dbReference type="ARBA" id="ARBA00022771"/>
    </source>
</evidence>
<dbReference type="AlphaFoldDB" id="A0A1Q9EBP5"/>
<dbReference type="Gene3D" id="2.20.110.10">
    <property type="entry name" value="Histone H3 K4-specific methyltransferase SET7/9 N-terminal domain"/>
    <property type="match status" value="2"/>
</dbReference>
<sequence>MRCLGLISSAAAAQTCLPTRSGIRSMEAEVRRPPNVQMSRDDNNLEEGVIPNRANPAAARPGSSPASRSACRWILAFICMYDSPERLQVHYPPRFKVLLTVVVIMAAAWVTNFFISVHPLLEENDDPPECKYALNQLKYNARVLFVYFVWFSIARASLFVPCVLARVATVQSRTHGFCRTYCVHLLIRDGPIYIFVVGSVLFWFNILRSPSCEDRSPELYSRLKMYAVCSCLLAFACIVEVYWHNKLITNTLEFYSAWVPEVSRRAPPDTLEKLETRRYEEHAFGDEEGKQYPSECAICLGSWESEDVIKVTPCGHAFHQECIGGWLQSARTCALCRKDLVVLTAEGSHRQPEILGNSPDLVEQRYTLVTEAGEQKTSIGFTGKATANYANGDIYEGLFENGIRHGQGTYTYLKGDVFSGTFDNNQKTGLGRIVCDQSRYKKGGYYHGHFKGGKREGEAPGTFQYANGDIFSGGYWKDGKKHGSGTYVFNKTKYEYKGEWKDGQISTGTWTLTVDGTQYQGTFQSQLPSTIVEGSYVQQVVPLDSEDDSLCLLNLYGPPAPANGQTRIAGGSQEVHEAVDEINAQAVELEEAMMQEEPTGYEAMYQSLVNVPVAEGHEDPDLQAAIQQSMRPQAPPEPAPTEESMRLQRLLDSLGMKRIDVGSTNLSEDGALLSNQCFYLAIARSWLASADHGSGMLVRDSALQLKREIEACVFCVRGDARELGDEAEAYTDYLSCVIQGQSPASASAIADLAIAIFASSLGGIEAYEGQGYSALPREQQISNLALVWHRPGHFEAVVASDGGKVGINLRELIEIAQGQNVVAAVVKN</sequence>
<dbReference type="Pfam" id="PF13639">
    <property type="entry name" value="zf-RING_2"/>
    <property type="match status" value="1"/>
</dbReference>
<gene>
    <name evidence="9" type="primary">Rsph1</name>
    <name evidence="9" type="ORF">AK812_SmicGene12058</name>
</gene>
<dbReference type="Gene3D" id="3.30.40.10">
    <property type="entry name" value="Zinc/RING finger domain, C3HC4 (zinc finger)"/>
    <property type="match status" value="1"/>
</dbReference>
<dbReference type="InterPro" id="IPR013083">
    <property type="entry name" value="Znf_RING/FYVE/PHD"/>
</dbReference>
<dbReference type="InterPro" id="IPR011016">
    <property type="entry name" value="Znf_RING-CH"/>
</dbReference>
<keyword evidence="2" id="KW-0677">Repeat</keyword>
<dbReference type="SUPFAM" id="SSF82185">
    <property type="entry name" value="Histone H3 K4-specific methyltransferase SET7/9 N-terminal domain"/>
    <property type="match status" value="1"/>
</dbReference>
<dbReference type="SUPFAM" id="SSF57850">
    <property type="entry name" value="RING/U-box"/>
    <property type="match status" value="1"/>
</dbReference>
<keyword evidence="3 5" id="KW-0863">Zinc-finger</keyword>
<feature type="transmembrane region" description="Helical" evidence="7">
    <location>
        <begin position="95"/>
        <end position="115"/>
    </location>
</feature>
<dbReference type="SMART" id="SM00184">
    <property type="entry name" value="RING"/>
    <property type="match status" value="1"/>
</dbReference>
<keyword evidence="10" id="KW-1185">Reference proteome</keyword>
<feature type="region of interest" description="Disordered" evidence="6">
    <location>
        <begin position="27"/>
        <end position="66"/>
    </location>
</feature>
<keyword evidence="7" id="KW-0472">Membrane</keyword>